<organism evidence="1 2">
    <name type="scientific">Araneus ventricosus</name>
    <name type="common">Orbweaver spider</name>
    <name type="synonym">Epeira ventricosa</name>
    <dbReference type="NCBI Taxonomy" id="182803"/>
    <lineage>
        <taxon>Eukaryota</taxon>
        <taxon>Metazoa</taxon>
        <taxon>Ecdysozoa</taxon>
        <taxon>Arthropoda</taxon>
        <taxon>Chelicerata</taxon>
        <taxon>Arachnida</taxon>
        <taxon>Araneae</taxon>
        <taxon>Araneomorphae</taxon>
        <taxon>Entelegynae</taxon>
        <taxon>Araneoidea</taxon>
        <taxon>Araneidae</taxon>
        <taxon>Araneus</taxon>
    </lineage>
</organism>
<dbReference type="Proteomes" id="UP000499080">
    <property type="component" value="Unassembled WGS sequence"/>
</dbReference>
<evidence type="ECO:0000313" key="1">
    <source>
        <dbReference type="EMBL" id="GBM57537.1"/>
    </source>
</evidence>
<gene>
    <name evidence="1" type="ORF">AVEN_97650_1</name>
</gene>
<dbReference type="OrthoDB" id="10597432at2759"/>
<keyword evidence="2" id="KW-1185">Reference proteome</keyword>
<dbReference type="AlphaFoldDB" id="A0A4Y2GWN8"/>
<comment type="caution">
    <text evidence="1">The sequence shown here is derived from an EMBL/GenBank/DDBJ whole genome shotgun (WGS) entry which is preliminary data.</text>
</comment>
<evidence type="ECO:0000313" key="2">
    <source>
        <dbReference type="Proteomes" id="UP000499080"/>
    </source>
</evidence>
<reference evidence="1 2" key="1">
    <citation type="journal article" date="2019" name="Sci. Rep.">
        <title>Orb-weaving spider Araneus ventricosus genome elucidates the spidroin gene catalogue.</title>
        <authorList>
            <person name="Kono N."/>
            <person name="Nakamura H."/>
            <person name="Ohtoshi R."/>
            <person name="Moran D.A.P."/>
            <person name="Shinohara A."/>
            <person name="Yoshida Y."/>
            <person name="Fujiwara M."/>
            <person name="Mori M."/>
            <person name="Tomita M."/>
            <person name="Arakawa K."/>
        </authorList>
    </citation>
    <scope>NUCLEOTIDE SEQUENCE [LARGE SCALE GENOMIC DNA]</scope>
</reference>
<accession>A0A4Y2GWN8</accession>
<sequence>MELAAGGHSDGIWKLKTTIDTFHATSDVLSLTDESFIFDGSSEVGLQASTLCLLKDQVENKPSLLRDRNDLLPKKVAVTGIRNGTPLRAIRSVLLKGKRTKNEISSKTTQCRNVIRMQRLFLHNIRSFSTPYATVLSIHCSV</sequence>
<protein>
    <submittedName>
        <fullName evidence="1">Uncharacterized protein</fullName>
    </submittedName>
</protein>
<name>A0A4Y2GWN8_ARAVE</name>
<dbReference type="EMBL" id="BGPR01001598">
    <property type="protein sequence ID" value="GBM57537.1"/>
    <property type="molecule type" value="Genomic_DNA"/>
</dbReference>
<proteinExistence type="predicted"/>